<evidence type="ECO:0000313" key="5">
    <source>
        <dbReference type="EMBL" id="TVY15812.1"/>
    </source>
</evidence>
<feature type="repeat" description="ANK" evidence="3">
    <location>
        <begin position="920"/>
        <end position="952"/>
    </location>
</feature>
<name>A0A8T9BC55_9HELO</name>
<keyword evidence="6" id="KW-1185">Reference proteome</keyword>
<dbReference type="PROSITE" id="PS50297">
    <property type="entry name" value="ANK_REP_REGION"/>
    <property type="match status" value="6"/>
</dbReference>
<dbReference type="EMBL" id="QGMF01000447">
    <property type="protein sequence ID" value="TVY15812.1"/>
    <property type="molecule type" value="Genomic_DNA"/>
</dbReference>
<reference evidence="5 6" key="1">
    <citation type="submission" date="2018-05" db="EMBL/GenBank/DDBJ databases">
        <title>Whole genome sequencing for identification of molecular markers to develop diagnostic detection tools for the regulated plant pathogen Lachnellula willkommii.</title>
        <authorList>
            <person name="Giroux E."/>
            <person name="Bilodeau G."/>
        </authorList>
    </citation>
    <scope>NUCLEOTIDE SEQUENCE [LARGE SCALE GENOMIC DNA]</scope>
    <source>
        <strain evidence="5 6">CBS 203.66</strain>
    </source>
</reference>
<evidence type="ECO:0000256" key="1">
    <source>
        <dbReference type="ARBA" id="ARBA00022737"/>
    </source>
</evidence>
<evidence type="ECO:0000259" key="4">
    <source>
        <dbReference type="Pfam" id="PF24883"/>
    </source>
</evidence>
<feature type="repeat" description="ANK" evidence="3">
    <location>
        <begin position="1167"/>
        <end position="1199"/>
    </location>
</feature>
<keyword evidence="1" id="KW-0677">Repeat</keyword>
<dbReference type="Proteomes" id="UP000469559">
    <property type="component" value="Unassembled WGS sequence"/>
</dbReference>
<dbReference type="InterPro" id="IPR027417">
    <property type="entry name" value="P-loop_NTPase"/>
</dbReference>
<feature type="domain" description="Nephrocystin 3-like N-terminal" evidence="4">
    <location>
        <begin position="198"/>
        <end position="331"/>
    </location>
</feature>
<feature type="repeat" description="ANK" evidence="3">
    <location>
        <begin position="986"/>
        <end position="1018"/>
    </location>
</feature>
<feature type="repeat" description="ANK" evidence="3">
    <location>
        <begin position="886"/>
        <end position="918"/>
    </location>
</feature>
<feature type="repeat" description="ANK" evidence="3">
    <location>
        <begin position="746"/>
        <end position="778"/>
    </location>
</feature>
<dbReference type="InterPro" id="IPR036770">
    <property type="entry name" value="Ankyrin_rpt-contain_sf"/>
</dbReference>
<keyword evidence="2 3" id="KW-0040">ANK repeat</keyword>
<evidence type="ECO:0000256" key="3">
    <source>
        <dbReference type="PROSITE-ProRule" id="PRU00023"/>
    </source>
</evidence>
<dbReference type="Pfam" id="PF12796">
    <property type="entry name" value="Ank_2"/>
    <property type="match status" value="4"/>
</dbReference>
<dbReference type="InterPro" id="IPR056884">
    <property type="entry name" value="NPHP3-like_N"/>
</dbReference>
<dbReference type="Gene3D" id="3.40.50.300">
    <property type="entry name" value="P-loop containing nucleotide triphosphate hydrolases"/>
    <property type="match status" value="1"/>
</dbReference>
<feature type="repeat" description="ANK" evidence="3">
    <location>
        <begin position="953"/>
        <end position="981"/>
    </location>
</feature>
<feature type="repeat" description="ANK" evidence="3">
    <location>
        <begin position="779"/>
        <end position="811"/>
    </location>
</feature>
<dbReference type="OrthoDB" id="3518447at2759"/>
<dbReference type="PROSITE" id="PS50088">
    <property type="entry name" value="ANK_REPEAT"/>
    <property type="match status" value="8"/>
</dbReference>
<feature type="repeat" description="ANK" evidence="3">
    <location>
        <begin position="852"/>
        <end position="884"/>
    </location>
</feature>
<dbReference type="PANTHER" id="PTHR24123:SF33">
    <property type="entry name" value="PROTEIN HOS4"/>
    <property type="match status" value="1"/>
</dbReference>
<gene>
    <name evidence="5" type="ORF">LARI1_G005796</name>
</gene>
<dbReference type="SMART" id="SM00248">
    <property type="entry name" value="ANK"/>
    <property type="match status" value="13"/>
</dbReference>
<comment type="caution">
    <text evidence="5">The sequence shown here is derived from an EMBL/GenBank/DDBJ whole genome shotgun (WGS) entry which is preliminary data.</text>
</comment>
<dbReference type="InterPro" id="IPR051165">
    <property type="entry name" value="Multifunctional_ANK_Repeat"/>
</dbReference>
<dbReference type="Gene3D" id="1.25.40.20">
    <property type="entry name" value="Ankyrin repeat-containing domain"/>
    <property type="match status" value="4"/>
</dbReference>
<evidence type="ECO:0000313" key="6">
    <source>
        <dbReference type="Proteomes" id="UP000469559"/>
    </source>
</evidence>
<protein>
    <submittedName>
        <fullName evidence="5">Putative ankyrin repeat protein</fullName>
    </submittedName>
</protein>
<accession>A0A8T9BC55</accession>
<dbReference type="SUPFAM" id="SSF48403">
    <property type="entry name" value="Ankyrin repeat"/>
    <property type="match status" value="2"/>
</dbReference>
<dbReference type="PANTHER" id="PTHR24123">
    <property type="entry name" value="ANKYRIN REPEAT-CONTAINING"/>
    <property type="match status" value="1"/>
</dbReference>
<proteinExistence type="predicted"/>
<sequence>MDPLSVLASSVAIFDALKEAYRFAEDVLKAPAERDEFTRRLLCVADIKRILLDCLAQEEDPEHSHLVQILDIRKNAQSPLVGLLEIMNKMLEKLRTKETTVRKWKDFKWHSEKKSLEEFFVAIDGCCTRISLGLNTANIRLSSENNVLLKKMAAKQDMQIEREIEDREETERKAIERWLSPLDSQARQRQIFEGAAKTGNWFLELEQFKYWKKGKLNVLRCHGTVGTGKTVLSSIVADHLAQKSSADIPVLCLFIEKAHSPNNLLGSLVKQLVQLNASGISPGVRDAWKKETRVDARPSEAVLTKLLNAESNEYDWVSVIIDALDEASEESRELDEDPPPQYVSCSICKKTPLPVYYRCRGCPKQPRFDLCPDCKEKGLKCTTDPEHDVCLPSFIEVQMIVPPEDLEIYVKAFIRQQYPEDDIDTDMETKARTSTKLGRFCAEDDEFFNDIVHAILENSCNKFLLAKLYMKSITNKVTKKEIMGALKKLKGSQYDISDKIDILYDKDLETRIRKQDPEKEKRGIKLLSIVYFARRNLTLDELRQVWVAEVAAPEDTDYDEYGKIDQDDILNSTGGFITVGREDEIVRLDDRTLREYFDKKQKIWFPEGENYIARLCLRYLGFDTFSKRCPEEMLTERDNQYPFFAYAVQYWGDHVREAGPEVVAAAVKYLEDKPRMEAYIQGAWETNTHDRDKWDVRRNIHALHVCAWFDLAEIIAELSFETLEHLDDREKSYDGQNPLDVQEKTYGQTPLMYACRRGNTNVTKRLLSLGADVNMRSARGRTALHEAVVRKDKEMVHILLENALYLDVNKGNDTSFDRSALMVAIIQGSADIAQIILTKPNASVDIDLQDSRGGTALSFAALKNQGEVVDILLESHAKMDLTETSSERSAMMLAVEKNHSNIVSRLLSHSADPNVPKDIRGRTPALAAAEGGCIEILEILIKYKADLSCSDEDGRTLMHCAAECGHVDVLKLLKSHGLDLNSPCLHGMTPLHSACRMNQEDAAEFLIENGADCSVKDRFDRTPYMVAWQYGNKYLMNLLRDKGTNREIDTAQDIQLDGLPIWSLVTLCRLDLITGSSLAKTGKVDLSIKEPVTGNTALHLAIKYCNGNTQQGAPLLQELLNADATYIDEPNRPMKKTPLHMAVARRCLACTETLLKFEPKLDLPDRYGNTPLGIACRMNYLDIAVTLVEAGASLRDAKFEMQKLLFAAIEFQSVKAVQYLMMAGADRMAQDKYGRTADIVAKQVDGGDGRILSILRSNRSFMYHAVPAQMAVKSAVSEVDEVDEVGDEEVAQSMVYRPAFPRPAGLDEDKLCAV</sequence>
<dbReference type="Pfam" id="PF24883">
    <property type="entry name" value="NPHP3_N"/>
    <property type="match status" value="1"/>
</dbReference>
<dbReference type="InterPro" id="IPR002110">
    <property type="entry name" value="Ankyrin_rpt"/>
</dbReference>
<organism evidence="5 6">
    <name type="scientific">Lachnellula arida</name>
    <dbReference type="NCBI Taxonomy" id="1316785"/>
    <lineage>
        <taxon>Eukaryota</taxon>
        <taxon>Fungi</taxon>
        <taxon>Dikarya</taxon>
        <taxon>Ascomycota</taxon>
        <taxon>Pezizomycotina</taxon>
        <taxon>Leotiomycetes</taxon>
        <taxon>Helotiales</taxon>
        <taxon>Lachnaceae</taxon>
        <taxon>Lachnellula</taxon>
    </lineage>
</organism>
<evidence type="ECO:0000256" key="2">
    <source>
        <dbReference type="ARBA" id="ARBA00023043"/>
    </source>
</evidence>
<dbReference type="SUPFAM" id="SSF57850">
    <property type="entry name" value="RING/U-box"/>
    <property type="match status" value="1"/>
</dbReference>
<dbReference type="Pfam" id="PF00023">
    <property type="entry name" value="Ank"/>
    <property type="match status" value="1"/>
</dbReference>